<dbReference type="EMBL" id="HACA01011406">
    <property type="protein sequence ID" value="CDW28767.1"/>
    <property type="molecule type" value="Transcribed_RNA"/>
</dbReference>
<evidence type="ECO:0000313" key="1">
    <source>
        <dbReference type="EMBL" id="CDW28767.1"/>
    </source>
</evidence>
<protein>
    <submittedName>
        <fullName evidence="1">Uncharacterized protein</fullName>
    </submittedName>
</protein>
<name>A0A0K2TSW7_LEPSM</name>
<sequence length="59" mass="6700">YLACITRSQYCCNILELSLVTGFKLTTSSNFLYELLIIKVNIVFEGTQSSINPYHLPLL</sequence>
<accession>A0A0K2TSW7</accession>
<dbReference type="AlphaFoldDB" id="A0A0K2TSW7"/>
<feature type="non-terminal residue" evidence="1">
    <location>
        <position position="1"/>
    </location>
</feature>
<proteinExistence type="predicted"/>
<organism evidence="1">
    <name type="scientific">Lepeophtheirus salmonis</name>
    <name type="common">Salmon louse</name>
    <name type="synonym">Caligus salmonis</name>
    <dbReference type="NCBI Taxonomy" id="72036"/>
    <lineage>
        <taxon>Eukaryota</taxon>
        <taxon>Metazoa</taxon>
        <taxon>Ecdysozoa</taxon>
        <taxon>Arthropoda</taxon>
        <taxon>Crustacea</taxon>
        <taxon>Multicrustacea</taxon>
        <taxon>Hexanauplia</taxon>
        <taxon>Copepoda</taxon>
        <taxon>Siphonostomatoida</taxon>
        <taxon>Caligidae</taxon>
        <taxon>Lepeophtheirus</taxon>
    </lineage>
</organism>
<reference evidence="1" key="1">
    <citation type="submission" date="2014-05" db="EMBL/GenBank/DDBJ databases">
        <authorList>
            <person name="Chronopoulou M."/>
        </authorList>
    </citation>
    <scope>NUCLEOTIDE SEQUENCE</scope>
    <source>
        <tissue evidence="1">Whole organism</tissue>
    </source>
</reference>